<dbReference type="Proteomes" id="UP001549055">
    <property type="component" value="Unassembled WGS sequence"/>
</dbReference>
<name>A0ABV2JKY7_9STRE</name>
<evidence type="ECO:0000313" key="4">
    <source>
        <dbReference type="Proteomes" id="UP001549055"/>
    </source>
</evidence>
<dbReference type="EMBL" id="JBEPMK010000004">
    <property type="protein sequence ID" value="MET3644572.1"/>
    <property type="molecule type" value="Genomic_DNA"/>
</dbReference>
<evidence type="ECO:0000259" key="2">
    <source>
        <dbReference type="Pfam" id="PF07319"/>
    </source>
</evidence>
<dbReference type="Pfam" id="PF01695">
    <property type="entry name" value="IstB_IS21"/>
    <property type="match status" value="1"/>
</dbReference>
<feature type="domain" description="Primosomal DnaI N-terminal" evidence="2">
    <location>
        <begin position="1"/>
        <end position="89"/>
    </location>
</feature>
<feature type="domain" description="IstB-like ATP-binding" evidence="1">
    <location>
        <begin position="104"/>
        <end position="265"/>
    </location>
</feature>
<accession>A0ABV2JKY7</accession>
<keyword evidence="4" id="KW-1185">Reference proteome</keyword>
<dbReference type="SUPFAM" id="SSF52540">
    <property type="entry name" value="P-loop containing nucleoside triphosphate hydrolases"/>
    <property type="match status" value="1"/>
</dbReference>
<evidence type="ECO:0000313" key="3">
    <source>
        <dbReference type="EMBL" id="MET3644572.1"/>
    </source>
</evidence>
<dbReference type="RefSeq" id="WP_354280951.1">
    <property type="nucleotide sequence ID" value="NZ_JBEPMK010000004.1"/>
</dbReference>
<dbReference type="PANTHER" id="PTHR30050">
    <property type="entry name" value="CHROMOSOMAL REPLICATION INITIATOR PROTEIN DNAA"/>
    <property type="match status" value="1"/>
</dbReference>
<evidence type="ECO:0000259" key="1">
    <source>
        <dbReference type="Pfam" id="PF01695"/>
    </source>
</evidence>
<organism evidence="3 4">
    <name type="scientific">Streptococcus gallinaceus</name>
    <dbReference type="NCBI Taxonomy" id="165758"/>
    <lineage>
        <taxon>Bacteria</taxon>
        <taxon>Bacillati</taxon>
        <taxon>Bacillota</taxon>
        <taxon>Bacilli</taxon>
        <taxon>Lactobacillales</taxon>
        <taxon>Streptococcaceae</taxon>
        <taxon>Streptococcus</taxon>
    </lineage>
</organism>
<sequence length="300" mass="34541">MNPVQENMKRENGGRKSFQELYAEIVSDAEVAEFIAQHQLTEDQVSRSLSKFFEYLNERKKYLAKDSAYIAVGYKPVLVMNEGYADVSYQETQALLDYRKAEAIKNRIQLISLPASLKSVTAADLDFKDVNRMPIYEAISEFLERVGRDNKGLYVFGNFGIGKSYLMAYLAHQLSVRHELATTMLHYPTFVVDIKNAISSGSVKERIDDIKAAQVLILDDIGAEQHSSWVRDDVLQVILQYRMQENLPTFFTSNFSFADLERHFSSGKTGDETWQARRVMERIRYLAREIHLEGSNRRHD</sequence>
<dbReference type="InterPro" id="IPR002611">
    <property type="entry name" value="IstB_ATP-bd"/>
</dbReference>
<dbReference type="InterPro" id="IPR009928">
    <property type="entry name" value="DnaI_N"/>
</dbReference>
<protein>
    <submittedName>
        <fullName evidence="3">Primosomal protein DnaI</fullName>
    </submittedName>
</protein>
<dbReference type="Gene3D" id="3.40.50.300">
    <property type="entry name" value="P-loop containing nucleotide triphosphate hydrolases"/>
    <property type="match status" value="1"/>
</dbReference>
<dbReference type="InterPro" id="IPR027417">
    <property type="entry name" value="P-loop_NTPase"/>
</dbReference>
<gene>
    <name evidence="3" type="ORF">ABID27_001199</name>
</gene>
<dbReference type="Pfam" id="PF07319">
    <property type="entry name" value="DnaI_N"/>
    <property type="match status" value="1"/>
</dbReference>
<reference evidence="3 4" key="1">
    <citation type="submission" date="2024-06" db="EMBL/GenBank/DDBJ databases">
        <title>Genomic Encyclopedia of Type Strains, Phase IV (KMG-IV): sequencing the most valuable type-strain genomes for metagenomic binning, comparative biology and taxonomic classification.</title>
        <authorList>
            <person name="Goeker M."/>
        </authorList>
    </citation>
    <scope>NUCLEOTIDE SEQUENCE [LARGE SCALE GENOMIC DNA]</scope>
    <source>
        <strain evidence="3 4">DSM 15349</strain>
    </source>
</reference>
<comment type="caution">
    <text evidence="3">The sequence shown here is derived from an EMBL/GenBank/DDBJ whole genome shotgun (WGS) entry which is preliminary data.</text>
</comment>
<dbReference type="PANTHER" id="PTHR30050:SF8">
    <property type="entry name" value="PRIMOSOMAL PROTEIN DNAI"/>
    <property type="match status" value="1"/>
</dbReference>
<proteinExistence type="predicted"/>
<dbReference type="NCBIfam" id="NF006505">
    <property type="entry name" value="PRK08939.1"/>
    <property type="match status" value="1"/>
</dbReference>